<organism evidence="1 2">
    <name type="scientific">Chlamydomonas eustigma</name>
    <dbReference type="NCBI Taxonomy" id="1157962"/>
    <lineage>
        <taxon>Eukaryota</taxon>
        <taxon>Viridiplantae</taxon>
        <taxon>Chlorophyta</taxon>
        <taxon>core chlorophytes</taxon>
        <taxon>Chlorophyceae</taxon>
        <taxon>CS clade</taxon>
        <taxon>Chlamydomonadales</taxon>
        <taxon>Chlamydomonadaceae</taxon>
        <taxon>Chlamydomonas</taxon>
    </lineage>
</organism>
<proteinExistence type="predicted"/>
<reference evidence="1 2" key="1">
    <citation type="submission" date="2017-08" db="EMBL/GenBank/DDBJ databases">
        <title>Acidophilic green algal genome provides insights into adaptation to an acidic environment.</title>
        <authorList>
            <person name="Hirooka S."/>
            <person name="Hirose Y."/>
            <person name="Kanesaki Y."/>
            <person name="Higuchi S."/>
            <person name="Fujiwara T."/>
            <person name="Onuma R."/>
            <person name="Era A."/>
            <person name="Ohbayashi R."/>
            <person name="Uzuka A."/>
            <person name="Nozaki H."/>
            <person name="Yoshikawa H."/>
            <person name="Miyagishima S.Y."/>
        </authorList>
    </citation>
    <scope>NUCLEOTIDE SEQUENCE [LARGE SCALE GENOMIC DNA]</scope>
    <source>
        <strain evidence="1 2">NIES-2499</strain>
    </source>
</reference>
<dbReference type="GO" id="GO:0005737">
    <property type="term" value="C:cytoplasm"/>
    <property type="evidence" value="ECO:0007669"/>
    <property type="project" value="TreeGrafter"/>
</dbReference>
<comment type="caution">
    <text evidence="1">The sequence shown here is derived from an EMBL/GenBank/DDBJ whole genome shotgun (WGS) entry which is preliminary data.</text>
</comment>
<dbReference type="PANTHER" id="PTHR13244">
    <property type="entry name" value="ZINC FINGER MYND DOMAIN CONTAINING PROTEIN 10"/>
    <property type="match status" value="1"/>
</dbReference>
<dbReference type="OrthoDB" id="432970at2759"/>
<evidence type="ECO:0000313" key="1">
    <source>
        <dbReference type="EMBL" id="GAX77785.1"/>
    </source>
</evidence>
<name>A0A250X3Y7_9CHLO</name>
<accession>A0A250X3Y7</accession>
<protein>
    <submittedName>
        <fullName evidence="1">Uncharacterized protein</fullName>
    </submittedName>
</protein>
<dbReference type="PANTHER" id="PTHR13244:SF7">
    <property type="entry name" value="ZINC FINGER MYND DOMAIN-CONTAINING PROTEIN 10"/>
    <property type="match status" value="1"/>
</dbReference>
<evidence type="ECO:0000313" key="2">
    <source>
        <dbReference type="Proteomes" id="UP000232323"/>
    </source>
</evidence>
<dbReference type="InterPro" id="IPR052298">
    <property type="entry name" value="ZMYND10"/>
</dbReference>
<dbReference type="Proteomes" id="UP000232323">
    <property type="component" value="Unassembled WGS sequence"/>
</dbReference>
<sequence>MDVCLGSLLAKGLTQQATGNTEAALTRVEAEHLVETLQPLSVEDVGGSKWQAQHQAISRLNVQAHYNARTHSDEFVVELLVSHDRVKTLVHDLLAIEAWRELVLPHLEKHIAQNVDSVSTYMLLYHECMVTNLLEITLFHSNVSEAIPEEHMLELADWVYRKVVYLNSKKAESFAEPKERSAADMMAMTELEELHERARELEFASAMGSLSVLRYLTEFFSSAPMGLLSRMVSSNDTLMALLPLLERPPWVRRRGGKTERWCVEGGMRWTAVEAADRLKLGQYDIQVWLAINNLSVDPRARAKYNLDNYRKERLLGLKRYLNELLFDQLPVLKDLQRVLDELGIGMTGADKDTTKQAGLILEQVPVVREYLVRGRNWKAVAAQQTKEQFARGNGVMDKARMEALSKLFDQMCDMEIGNDPGIAAAMAAVAAGASPETAAEAAAAAGQPASLALVVPGPICVECRRKVHDSGVFEPWCDFEFKVDASKAPDPVEVAGPVGSSGQAPKVVVHGLRYKLEAVDPTGNQPLPSSGKIVVKVQLPGPAPSDSLAIAEALLQLPEASLREEVSELPPIVWLTVGLLASDGIALQLKLRRADKAQQRDRISGVWYAYHPCGGALTVKRADERVTGQGVHAAAKSLITPMKKSGLHQNMNIEEVPRGNIEDKAEMLQGLPVGVTTAFVAGPIAGSMSEPTTSATIEVDLNLPD</sequence>
<gene>
    <name evidence="1" type="ORF">CEUSTIGMA_g5228.t1</name>
</gene>
<dbReference type="EMBL" id="BEGY01000027">
    <property type="protein sequence ID" value="GAX77785.1"/>
    <property type="molecule type" value="Genomic_DNA"/>
</dbReference>
<dbReference type="STRING" id="1157962.A0A250X3Y7"/>
<dbReference type="AlphaFoldDB" id="A0A250X3Y7"/>
<keyword evidence="2" id="KW-1185">Reference proteome</keyword>